<dbReference type="Gene3D" id="3.40.50.1820">
    <property type="entry name" value="alpha/beta hydrolase"/>
    <property type="match status" value="1"/>
</dbReference>
<name>A0A9J6ZK11_9BACL</name>
<dbReference type="KEGG" id="plig:NAG76_10300"/>
<sequence length="325" mass="37130">MVIVVSIIVAVILALIWTQMLMNRRNQDKFHYAGKLHNVGHRKLHIHVSGQNEAPTVVFDHGSEYGASSYTWHMVIERVQHFSKVVTYDRAGYGYSDGGTYPRTNMSHVEDLRELLQAENIKGPVIIVGHGYGAINARLFAHRYPKQVSGLILVDALHEDEYSGKFPEQYEVEQLKKQKKYKLYTVLTYFGVVKGLLRLQSSLRQLLNHYPREIRKQIWTLIALNKTVKTIANEQAYIEQGFNQIRKVKSYKNIPVTVIIGGGIDDDSNDLKQARYDTAANMKKLSEQGLLIVAPNSDRNVPIEQPEVVADAIRRMINLIKKEYV</sequence>
<dbReference type="GO" id="GO:0016787">
    <property type="term" value="F:hydrolase activity"/>
    <property type="evidence" value="ECO:0007669"/>
    <property type="project" value="UniProtKB-KW"/>
</dbReference>
<dbReference type="EMBL" id="CP097899">
    <property type="protein sequence ID" value="URN96579.1"/>
    <property type="molecule type" value="Genomic_DNA"/>
</dbReference>
<dbReference type="SUPFAM" id="SSF53474">
    <property type="entry name" value="alpha/beta-Hydrolases"/>
    <property type="match status" value="1"/>
</dbReference>
<dbReference type="GO" id="GO:0016020">
    <property type="term" value="C:membrane"/>
    <property type="evidence" value="ECO:0007669"/>
    <property type="project" value="TreeGrafter"/>
</dbReference>
<proteinExistence type="predicted"/>
<dbReference type="InterPro" id="IPR029058">
    <property type="entry name" value="AB_hydrolase_fold"/>
</dbReference>
<feature type="domain" description="AB hydrolase-1" evidence="1">
    <location>
        <begin position="56"/>
        <end position="268"/>
    </location>
</feature>
<dbReference type="AlphaFoldDB" id="A0A9J6ZK11"/>
<dbReference type="Pfam" id="PF00561">
    <property type="entry name" value="Abhydrolase_1"/>
    <property type="match status" value="1"/>
</dbReference>
<dbReference type="PANTHER" id="PTHR43798">
    <property type="entry name" value="MONOACYLGLYCEROL LIPASE"/>
    <property type="match status" value="1"/>
</dbReference>
<dbReference type="PANTHER" id="PTHR43798:SF33">
    <property type="entry name" value="HYDROLASE, PUTATIVE (AFU_ORTHOLOGUE AFUA_2G14860)-RELATED"/>
    <property type="match status" value="1"/>
</dbReference>
<accession>A0A9J6ZK11</accession>
<dbReference type="Proteomes" id="UP001056756">
    <property type="component" value="Chromosome"/>
</dbReference>
<dbReference type="InterPro" id="IPR050266">
    <property type="entry name" value="AB_hydrolase_sf"/>
</dbReference>
<reference evidence="2" key="1">
    <citation type="submission" date="2022-05" db="EMBL/GenBank/DDBJ databases">
        <title>Novel bacterial taxa in a minimal lignocellulolytic consortium and its capacity to transform plastics disclosed by genome-resolved metagenomics.</title>
        <authorList>
            <person name="Rodriguez C.A.D."/>
            <person name="Diaz-Garcia L."/>
            <person name="Herrera K."/>
            <person name="Tarazona N.A."/>
            <person name="Sproer C."/>
            <person name="Overmann J."/>
            <person name="Jimenez D.J."/>
        </authorList>
    </citation>
    <scope>NUCLEOTIDE SEQUENCE</scope>
    <source>
        <strain evidence="2">MAG5</strain>
    </source>
</reference>
<protein>
    <submittedName>
        <fullName evidence="2">Alpha/beta hydrolase</fullName>
    </submittedName>
</protein>
<dbReference type="InterPro" id="IPR000073">
    <property type="entry name" value="AB_hydrolase_1"/>
</dbReference>
<keyword evidence="2" id="KW-0378">Hydrolase</keyword>
<evidence type="ECO:0000313" key="2">
    <source>
        <dbReference type="EMBL" id="URN96579.1"/>
    </source>
</evidence>
<organism evidence="2 3">
    <name type="scientific">Candidatus Pristimantibacillus lignocellulolyticus</name>
    <dbReference type="NCBI Taxonomy" id="2994561"/>
    <lineage>
        <taxon>Bacteria</taxon>
        <taxon>Bacillati</taxon>
        <taxon>Bacillota</taxon>
        <taxon>Bacilli</taxon>
        <taxon>Bacillales</taxon>
        <taxon>Paenibacillaceae</taxon>
        <taxon>Candidatus Pristimantibacillus</taxon>
    </lineage>
</organism>
<evidence type="ECO:0000313" key="3">
    <source>
        <dbReference type="Proteomes" id="UP001056756"/>
    </source>
</evidence>
<evidence type="ECO:0000259" key="1">
    <source>
        <dbReference type="Pfam" id="PF00561"/>
    </source>
</evidence>
<dbReference type="PRINTS" id="PR00111">
    <property type="entry name" value="ABHYDROLASE"/>
</dbReference>
<gene>
    <name evidence="2" type="ORF">NAG76_10300</name>
</gene>